<keyword evidence="2" id="KW-0378">Hydrolase</keyword>
<protein>
    <submittedName>
        <fullName evidence="5">3'-5' exonuclease</fullName>
    </submittedName>
</protein>
<organism evidence="5 6">
    <name type="scientific">Rhodanobacter glycinis</name>
    <dbReference type="NCBI Taxonomy" id="582702"/>
    <lineage>
        <taxon>Bacteria</taxon>
        <taxon>Pseudomonadati</taxon>
        <taxon>Pseudomonadota</taxon>
        <taxon>Gammaproteobacteria</taxon>
        <taxon>Lysobacterales</taxon>
        <taxon>Rhodanobacteraceae</taxon>
        <taxon>Rhodanobacter</taxon>
    </lineage>
</organism>
<accession>A0A502C444</accession>
<dbReference type="CDD" id="cd06127">
    <property type="entry name" value="DEDDh"/>
    <property type="match status" value="1"/>
</dbReference>
<feature type="domain" description="Exonuclease" evidence="4">
    <location>
        <begin position="2"/>
        <end position="193"/>
    </location>
</feature>
<dbReference type="PANTHER" id="PTHR30231">
    <property type="entry name" value="DNA POLYMERASE III SUBUNIT EPSILON"/>
    <property type="match status" value="1"/>
</dbReference>
<dbReference type="InterPro" id="IPR013520">
    <property type="entry name" value="Ribonucl_H"/>
</dbReference>
<dbReference type="Proteomes" id="UP000319486">
    <property type="component" value="Unassembled WGS sequence"/>
</dbReference>
<gene>
    <name evidence="5" type="ORF">EAH88_11670</name>
</gene>
<evidence type="ECO:0000256" key="2">
    <source>
        <dbReference type="ARBA" id="ARBA00022801"/>
    </source>
</evidence>
<sequence>MNIIVLDTETQGFPLYKEPSEDPRQPHIVELAALLYDDATGELVEQLHAIVRPDGWIIPDDVAEIHGITTERAMDEGRPEAEVLAEFLALHARCSLRVAHNEDFDQRIVRIAIKRLGEGATQEERDAIADAFKSAPKYCTMKTDAKARGVKWPKLVEAYKHHTGRELEGAHSALFDARACAEVYFAMNPIAAVA</sequence>
<keyword evidence="6" id="KW-1185">Reference proteome</keyword>
<evidence type="ECO:0000313" key="6">
    <source>
        <dbReference type="Proteomes" id="UP000319486"/>
    </source>
</evidence>
<keyword evidence="1" id="KW-0540">Nuclease</keyword>
<dbReference type="EMBL" id="RCZO01000006">
    <property type="protein sequence ID" value="TPG08285.1"/>
    <property type="molecule type" value="Genomic_DNA"/>
</dbReference>
<dbReference type="AlphaFoldDB" id="A0A502C444"/>
<name>A0A502C444_9GAMM</name>
<dbReference type="SUPFAM" id="SSF53098">
    <property type="entry name" value="Ribonuclease H-like"/>
    <property type="match status" value="1"/>
</dbReference>
<proteinExistence type="predicted"/>
<evidence type="ECO:0000259" key="4">
    <source>
        <dbReference type="SMART" id="SM00479"/>
    </source>
</evidence>
<dbReference type="InterPro" id="IPR012337">
    <property type="entry name" value="RNaseH-like_sf"/>
</dbReference>
<keyword evidence="3 5" id="KW-0269">Exonuclease</keyword>
<dbReference type="GO" id="GO:0003676">
    <property type="term" value="F:nucleic acid binding"/>
    <property type="evidence" value="ECO:0007669"/>
    <property type="project" value="InterPro"/>
</dbReference>
<dbReference type="InterPro" id="IPR036397">
    <property type="entry name" value="RNaseH_sf"/>
</dbReference>
<dbReference type="GO" id="GO:0006259">
    <property type="term" value="P:DNA metabolic process"/>
    <property type="evidence" value="ECO:0007669"/>
    <property type="project" value="UniProtKB-ARBA"/>
</dbReference>
<dbReference type="SMART" id="SM00479">
    <property type="entry name" value="EXOIII"/>
    <property type="match status" value="1"/>
</dbReference>
<dbReference type="RefSeq" id="WP_140652811.1">
    <property type="nucleotide sequence ID" value="NZ_RCZO01000006.1"/>
</dbReference>
<reference evidence="5 6" key="1">
    <citation type="journal article" date="2019" name="Environ. Microbiol.">
        <title>Species interactions and distinct microbial communities in high Arctic permafrost affected cryosols are associated with the CH4 and CO2 gas fluxes.</title>
        <authorList>
            <person name="Altshuler I."/>
            <person name="Hamel J."/>
            <person name="Turney S."/>
            <person name="Magnuson E."/>
            <person name="Levesque R."/>
            <person name="Greer C."/>
            <person name="Whyte L.G."/>
        </authorList>
    </citation>
    <scope>NUCLEOTIDE SEQUENCE [LARGE SCALE GENOMIC DNA]</scope>
    <source>
        <strain evidence="5 6">S13Y</strain>
    </source>
</reference>
<dbReference type="Gene3D" id="3.30.420.10">
    <property type="entry name" value="Ribonuclease H-like superfamily/Ribonuclease H"/>
    <property type="match status" value="1"/>
</dbReference>
<comment type="caution">
    <text evidence="5">The sequence shown here is derived from an EMBL/GenBank/DDBJ whole genome shotgun (WGS) entry which is preliminary data.</text>
</comment>
<dbReference type="GO" id="GO:0008408">
    <property type="term" value="F:3'-5' exonuclease activity"/>
    <property type="evidence" value="ECO:0007669"/>
    <property type="project" value="TreeGrafter"/>
</dbReference>
<dbReference type="Pfam" id="PF00929">
    <property type="entry name" value="RNase_T"/>
    <property type="match status" value="1"/>
</dbReference>
<evidence type="ECO:0000313" key="5">
    <source>
        <dbReference type="EMBL" id="TPG08285.1"/>
    </source>
</evidence>
<evidence type="ECO:0000256" key="3">
    <source>
        <dbReference type="ARBA" id="ARBA00022839"/>
    </source>
</evidence>
<evidence type="ECO:0000256" key="1">
    <source>
        <dbReference type="ARBA" id="ARBA00022722"/>
    </source>
</evidence>
<dbReference type="PANTHER" id="PTHR30231:SF4">
    <property type="entry name" value="PROTEIN NEN2"/>
    <property type="match status" value="1"/>
</dbReference>